<organism evidence="1 2">
    <name type="scientific">Acanthoscelides obtectus</name>
    <name type="common">Bean weevil</name>
    <name type="synonym">Bruchus obtectus</name>
    <dbReference type="NCBI Taxonomy" id="200917"/>
    <lineage>
        <taxon>Eukaryota</taxon>
        <taxon>Metazoa</taxon>
        <taxon>Ecdysozoa</taxon>
        <taxon>Arthropoda</taxon>
        <taxon>Hexapoda</taxon>
        <taxon>Insecta</taxon>
        <taxon>Pterygota</taxon>
        <taxon>Neoptera</taxon>
        <taxon>Endopterygota</taxon>
        <taxon>Coleoptera</taxon>
        <taxon>Polyphaga</taxon>
        <taxon>Cucujiformia</taxon>
        <taxon>Chrysomeloidea</taxon>
        <taxon>Chrysomelidae</taxon>
        <taxon>Bruchinae</taxon>
        <taxon>Bruchini</taxon>
        <taxon>Acanthoscelides</taxon>
    </lineage>
</organism>
<dbReference type="EMBL" id="CAKOFQ010006867">
    <property type="protein sequence ID" value="CAH1977891.1"/>
    <property type="molecule type" value="Genomic_DNA"/>
</dbReference>
<name>A0A9P0KKG3_ACAOB</name>
<evidence type="ECO:0000313" key="1">
    <source>
        <dbReference type="EMBL" id="CAH1977891.1"/>
    </source>
</evidence>
<protein>
    <submittedName>
        <fullName evidence="1">Uncharacterized protein</fullName>
    </submittedName>
</protein>
<proteinExistence type="predicted"/>
<reference evidence="1" key="1">
    <citation type="submission" date="2022-03" db="EMBL/GenBank/DDBJ databases">
        <authorList>
            <person name="Sayadi A."/>
        </authorList>
    </citation>
    <scope>NUCLEOTIDE SEQUENCE</scope>
</reference>
<comment type="caution">
    <text evidence="1">The sequence shown here is derived from an EMBL/GenBank/DDBJ whole genome shotgun (WGS) entry which is preliminary data.</text>
</comment>
<gene>
    <name evidence="1" type="ORF">ACAOBT_LOCUS12944</name>
</gene>
<dbReference type="AlphaFoldDB" id="A0A9P0KKG3"/>
<feature type="non-terminal residue" evidence="1">
    <location>
        <position position="24"/>
    </location>
</feature>
<evidence type="ECO:0000313" key="2">
    <source>
        <dbReference type="Proteomes" id="UP001152888"/>
    </source>
</evidence>
<dbReference type="Proteomes" id="UP001152888">
    <property type="component" value="Unassembled WGS sequence"/>
</dbReference>
<keyword evidence="2" id="KW-1185">Reference proteome</keyword>
<sequence length="24" mass="2884">MLRIFISEQRCVKLIYTILSTINK</sequence>
<accession>A0A9P0KKG3</accession>